<dbReference type="PANTHER" id="PTHR43162:SF1">
    <property type="entry name" value="PRESTALK A DIFFERENTIATION PROTEIN A"/>
    <property type="match status" value="1"/>
</dbReference>
<dbReference type="Gene3D" id="3.90.25.10">
    <property type="entry name" value="UDP-galactose 4-epimerase, domain 1"/>
    <property type="match status" value="1"/>
</dbReference>
<name>A0ABU2F6R6_9EURY</name>
<proteinExistence type="predicted"/>
<dbReference type="CDD" id="cd05269">
    <property type="entry name" value="TMR_SDR_a"/>
    <property type="match status" value="1"/>
</dbReference>
<sequence>MTSTVLVTGATGTVGSALLDALTDRDATVRAATRSPPGTGPADEWVAFDFEKPETWGDALAGVDALFVMRPPQLSRVGPVRAFVDAAGRVGVDRCVVLSVLGADRNPLLPHRRIERHVAASPLRWTFLRPSFFTQNLVEVHGDALARGEIPVPAGDGRTSFVDARDVAAVAAVALTEPGHAGVAYDLTGPEALTYDEVAAVASDVLGSPVAYTDPSLPRFVVRELRRGRPLGFTLVMSGIYTTARLGLAGRVTGAVERVLGRPPRDVRAFFEDYGDERTASRRLHGE</sequence>
<dbReference type="InterPro" id="IPR016040">
    <property type="entry name" value="NAD(P)-bd_dom"/>
</dbReference>
<evidence type="ECO:0000259" key="1">
    <source>
        <dbReference type="Pfam" id="PF13460"/>
    </source>
</evidence>
<dbReference type="Proteomes" id="UP001259659">
    <property type="component" value="Unassembled WGS sequence"/>
</dbReference>
<dbReference type="InterPro" id="IPR036291">
    <property type="entry name" value="NAD(P)-bd_dom_sf"/>
</dbReference>
<feature type="domain" description="NAD(P)-binding" evidence="1">
    <location>
        <begin position="9"/>
        <end position="178"/>
    </location>
</feature>
<dbReference type="EMBL" id="JAMQON010000001">
    <property type="protein sequence ID" value="MDS0257952.1"/>
    <property type="molecule type" value="Genomic_DNA"/>
</dbReference>
<evidence type="ECO:0000313" key="3">
    <source>
        <dbReference type="Proteomes" id="UP001259659"/>
    </source>
</evidence>
<dbReference type="PANTHER" id="PTHR43162">
    <property type="match status" value="1"/>
</dbReference>
<dbReference type="Gene3D" id="3.40.50.720">
    <property type="entry name" value="NAD(P)-binding Rossmann-like Domain"/>
    <property type="match status" value="1"/>
</dbReference>
<protein>
    <submittedName>
        <fullName evidence="2">SDR family oxidoreductase</fullName>
    </submittedName>
</protein>
<reference evidence="2 3" key="1">
    <citation type="submission" date="2022-06" db="EMBL/GenBank/DDBJ databases">
        <title>Haloarcula sp. a new haloarchaeum isolate from saline soil.</title>
        <authorList>
            <person name="Strakova D."/>
            <person name="Galisteo C."/>
            <person name="Sanchez-Porro C."/>
            <person name="Ventosa A."/>
        </authorList>
    </citation>
    <scope>NUCLEOTIDE SEQUENCE [LARGE SCALE GENOMIC DNA]</scope>
    <source>
        <strain evidence="2 3">S1CR25-12</strain>
    </source>
</reference>
<dbReference type="RefSeq" id="WP_310917515.1">
    <property type="nucleotide sequence ID" value="NZ_JAMQON010000001.1"/>
</dbReference>
<keyword evidence="3" id="KW-1185">Reference proteome</keyword>
<gene>
    <name evidence="2" type="ORF">NDI56_00860</name>
</gene>
<comment type="caution">
    <text evidence="2">The sequence shown here is derived from an EMBL/GenBank/DDBJ whole genome shotgun (WGS) entry which is preliminary data.</text>
</comment>
<dbReference type="SUPFAM" id="SSF51735">
    <property type="entry name" value="NAD(P)-binding Rossmann-fold domains"/>
    <property type="match status" value="1"/>
</dbReference>
<evidence type="ECO:0000313" key="2">
    <source>
        <dbReference type="EMBL" id="MDS0257952.1"/>
    </source>
</evidence>
<dbReference type="InterPro" id="IPR051604">
    <property type="entry name" value="Ergot_Alk_Oxidoreductase"/>
</dbReference>
<organism evidence="2 3">
    <name type="scientific">Haloarcula saliterrae</name>
    <dbReference type="NCBI Taxonomy" id="2950534"/>
    <lineage>
        <taxon>Archaea</taxon>
        <taxon>Methanobacteriati</taxon>
        <taxon>Methanobacteriota</taxon>
        <taxon>Stenosarchaea group</taxon>
        <taxon>Halobacteria</taxon>
        <taxon>Halobacteriales</taxon>
        <taxon>Haloarculaceae</taxon>
        <taxon>Haloarcula</taxon>
    </lineage>
</organism>
<dbReference type="Pfam" id="PF13460">
    <property type="entry name" value="NAD_binding_10"/>
    <property type="match status" value="1"/>
</dbReference>
<accession>A0ABU2F6R6</accession>